<accession>A0ABS8NLX2</accession>
<dbReference type="Gene3D" id="3.40.50.1820">
    <property type="entry name" value="alpha/beta hydrolase"/>
    <property type="match status" value="1"/>
</dbReference>
<keyword evidence="2" id="KW-0378">Hydrolase</keyword>
<protein>
    <submittedName>
        <fullName evidence="2">Alpha/beta hydrolase</fullName>
    </submittedName>
</protein>
<dbReference type="EMBL" id="JAJKFW010000057">
    <property type="protein sequence ID" value="MCC9644560.1"/>
    <property type="molecule type" value="Genomic_DNA"/>
</dbReference>
<dbReference type="SUPFAM" id="SSF53474">
    <property type="entry name" value="alpha/beta-Hydrolases"/>
    <property type="match status" value="1"/>
</dbReference>
<proteinExistence type="predicted"/>
<evidence type="ECO:0000313" key="3">
    <source>
        <dbReference type="Proteomes" id="UP001430306"/>
    </source>
</evidence>
<sequence>MSHGETDVPLILFSGMGADASVFASQSLAFPNLVVPDWLVPAKDDDLASYCERMAQELAIDRPCVVGGASFGGIVALEMTRHLDALACLLIGSVRSPRQLPRRIRFFRSMSPALNLVPFSFLQASAAVSAAVAGGCRAKHMAGVARQFSRADVDVLRWSARQILAWEASYDDVEVRHLHGDRDHVFPVSCVKPDEIVRSGGHVISMTHASQVNEFIRRSVSQVVV</sequence>
<reference evidence="2" key="1">
    <citation type="submission" date="2021-11" db="EMBL/GenBank/DDBJ databases">
        <title>Genome sequence.</title>
        <authorList>
            <person name="Sun Q."/>
        </authorList>
    </citation>
    <scope>NUCLEOTIDE SEQUENCE</scope>
    <source>
        <strain evidence="2">JC740</strain>
    </source>
</reference>
<evidence type="ECO:0000313" key="2">
    <source>
        <dbReference type="EMBL" id="MCC9644560.1"/>
    </source>
</evidence>
<feature type="domain" description="AB hydrolase-1" evidence="1">
    <location>
        <begin position="13"/>
        <end position="210"/>
    </location>
</feature>
<dbReference type="RefSeq" id="WP_230276280.1">
    <property type="nucleotide sequence ID" value="NZ_JAJKFW010000057.1"/>
</dbReference>
<keyword evidence="3" id="KW-1185">Reference proteome</keyword>
<dbReference type="InterPro" id="IPR000073">
    <property type="entry name" value="AB_hydrolase_1"/>
</dbReference>
<gene>
    <name evidence="2" type="ORF">LOC71_19985</name>
</gene>
<organism evidence="2 3">
    <name type="scientific">Rhodopirellula halodulae</name>
    <dbReference type="NCBI Taxonomy" id="2894198"/>
    <lineage>
        <taxon>Bacteria</taxon>
        <taxon>Pseudomonadati</taxon>
        <taxon>Planctomycetota</taxon>
        <taxon>Planctomycetia</taxon>
        <taxon>Pirellulales</taxon>
        <taxon>Pirellulaceae</taxon>
        <taxon>Rhodopirellula</taxon>
    </lineage>
</organism>
<dbReference type="Pfam" id="PF12697">
    <property type="entry name" value="Abhydrolase_6"/>
    <property type="match status" value="1"/>
</dbReference>
<dbReference type="Proteomes" id="UP001430306">
    <property type="component" value="Unassembled WGS sequence"/>
</dbReference>
<dbReference type="InterPro" id="IPR029058">
    <property type="entry name" value="AB_hydrolase_fold"/>
</dbReference>
<name>A0ABS8NLX2_9BACT</name>
<dbReference type="GO" id="GO:0016787">
    <property type="term" value="F:hydrolase activity"/>
    <property type="evidence" value="ECO:0007669"/>
    <property type="project" value="UniProtKB-KW"/>
</dbReference>
<evidence type="ECO:0000259" key="1">
    <source>
        <dbReference type="Pfam" id="PF12697"/>
    </source>
</evidence>
<comment type="caution">
    <text evidence="2">The sequence shown here is derived from an EMBL/GenBank/DDBJ whole genome shotgun (WGS) entry which is preliminary data.</text>
</comment>